<dbReference type="EMBL" id="CP027792">
    <property type="protein sequence ID" value="AVP56515.1"/>
    <property type="molecule type" value="Genomic_DNA"/>
</dbReference>
<comment type="catalytic activity">
    <reaction evidence="3 4 5">
        <text>an acyl phosphate + H2O = a carboxylate + phosphate + H(+)</text>
        <dbReference type="Rhea" id="RHEA:14965"/>
        <dbReference type="ChEBI" id="CHEBI:15377"/>
        <dbReference type="ChEBI" id="CHEBI:15378"/>
        <dbReference type="ChEBI" id="CHEBI:29067"/>
        <dbReference type="ChEBI" id="CHEBI:43474"/>
        <dbReference type="ChEBI" id="CHEBI:59918"/>
        <dbReference type="EC" id="3.6.1.7"/>
    </reaction>
</comment>
<dbReference type="PROSITE" id="PS51160">
    <property type="entry name" value="ACYLPHOSPHATASE_3"/>
    <property type="match status" value="1"/>
</dbReference>
<dbReference type="PANTHER" id="PTHR47268">
    <property type="entry name" value="ACYLPHOSPHATASE"/>
    <property type="match status" value="1"/>
</dbReference>
<evidence type="ECO:0000256" key="4">
    <source>
        <dbReference type="PROSITE-ProRule" id="PRU00520"/>
    </source>
</evidence>
<dbReference type="AlphaFoldDB" id="A0A2P1NHK1"/>
<sequence length="101" mass="10715">MAEPDAPAPLARRLRIHGKVQGVYFRQSTVQVARAAGVAGWVRNRADGTVEALAVGAPEAVQALIDWAHRGPAAARVDRVQVCDEPLPQPLPQGFEQAATA</sequence>
<keyword evidence="4 5" id="KW-0378">Hydrolase</keyword>
<dbReference type="OrthoDB" id="5295388at2"/>
<dbReference type="PROSITE" id="PS00151">
    <property type="entry name" value="ACYLPHOSPHATASE_2"/>
    <property type="match status" value="1"/>
</dbReference>
<evidence type="ECO:0000256" key="1">
    <source>
        <dbReference type="ARBA" id="ARBA00005614"/>
    </source>
</evidence>
<dbReference type="Pfam" id="PF00708">
    <property type="entry name" value="Acylphosphatase"/>
    <property type="match status" value="1"/>
</dbReference>
<dbReference type="InterPro" id="IPR036046">
    <property type="entry name" value="Acylphosphatase-like_dom_sf"/>
</dbReference>
<dbReference type="PRINTS" id="PR00112">
    <property type="entry name" value="ACYLPHPHTASE"/>
</dbReference>
<dbReference type="KEGG" id="melm:C7H73_01705"/>
<keyword evidence="9" id="KW-1185">Reference proteome</keyword>
<evidence type="ECO:0000313" key="9">
    <source>
        <dbReference type="Proteomes" id="UP000241829"/>
    </source>
</evidence>
<evidence type="ECO:0000256" key="2">
    <source>
        <dbReference type="ARBA" id="ARBA00012150"/>
    </source>
</evidence>
<dbReference type="PROSITE" id="PS00150">
    <property type="entry name" value="ACYLPHOSPHATASE_1"/>
    <property type="match status" value="1"/>
</dbReference>
<feature type="domain" description="Acylphosphatase-like" evidence="7">
    <location>
        <begin position="11"/>
        <end position="99"/>
    </location>
</feature>
<dbReference type="Gene3D" id="3.30.70.100">
    <property type="match status" value="1"/>
</dbReference>
<dbReference type="SUPFAM" id="SSF54975">
    <property type="entry name" value="Acylphosphatase/BLUF domain-like"/>
    <property type="match status" value="1"/>
</dbReference>
<evidence type="ECO:0000256" key="5">
    <source>
        <dbReference type="RuleBase" id="RU000553"/>
    </source>
</evidence>
<dbReference type="InterPro" id="IPR017968">
    <property type="entry name" value="Acylphosphatase_CS"/>
</dbReference>
<dbReference type="InterPro" id="IPR020456">
    <property type="entry name" value="Acylphosphatase"/>
</dbReference>
<dbReference type="GO" id="GO:0003998">
    <property type="term" value="F:acylphosphatase activity"/>
    <property type="evidence" value="ECO:0007669"/>
    <property type="project" value="UniProtKB-EC"/>
</dbReference>
<feature type="active site" evidence="4">
    <location>
        <position position="26"/>
    </location>
</feature>
<comment type="similarity">
    <text evidence="1 6">Belongs to the acylphosphatase family.</text>
</comment>
<dbReference type="Proteomes" id="UP000241829">
    <property type="component" value="Chromosome"/>
</dbReference>
<dbReference type="InterPro" id="IPR001792">
    <property type="entry name" value="Acylphosphatase-like_dom"/>
</dbReference>
<reference evidence="9" key="1">
    <citation type="submission" date="2018-03" db="EMBL/GenBank/DDBJ databases">
        <title>Genome sequencing of Melaminivora sp. strain SC2-7.</title>
        <authorList>
            <person name="Kim S.-J."/>
            <person name="Heo J."/>
            <person name="Ahn J.-H."/>
            <person name="Kwon S.-W."/>
        </authorList>
    </citation>
    <scope>NUCLEOTIDE SEQUENCE [LARGE SCALE GENOMIC DNA]</scope>
    <source>
        <strain evidence="9">SC2-7</strain>
    </source>
</reference>
<feature type="active site" evidence="4">
    <location>
        <position position="44"/>
    </location>
</feature>
<organism evidence="8 9">
    <name type="scientific">Pulveribacter suum</name>
    <dbReference type="NCBI Taxonomy" id="2116657"/>
    <lineage>
        <taxon>Bacteria</taxon>
        <taxon>Pseudomonadati</taxon>
        <taxon>Pseudomonadota</taxon>
        <taxon>Betaproteobacteria</taxon>
        <taxon>Burkholderiales</taxon>
        <taxon>Comamonadaceae</taxon>
        <taxon>Pulveribacter</taxon>
    </lineage>
</organism>
<dbReference type="EC" id="3.6.1.7" evidence="2 4"/>
<gene>
    <name evidence="8" type="ORF">C7H73_01705</name>
</gene>
<evidence type="ECO:0000259" key="7">
    <source>
        <dbReference type="PROSITE" id="PS51160"/>
    </source>
</evidence>
<dbReference type="RefSeq" id="WP_106845076.1">
    <property type="nucleotide sequence ID" value="NZ_CP027792.1"/>
</dbReference>
<proteinExistence type="inferred from homology"/>
<dbReference type="PANTHER" id="PTHR47268:SF4">
    <property type="entry name" value="ACYLPHOSPHATASE"/>
    <property type="match status" value="1"/>
</dbReference>
<name>A0A2P1NHK1_9BURK</name>
<evidence type="ECO:0000313" key="8">
    <source>
        <dbReference type="EMBL" id="AVP56515.1"/>
    </source>
</evidence>
<protein>
    <recommendedName>
        <fullName evidence="2 4">Acylphosphatase</fullName>
        <ecNumber evidence="2 4">3.6.1.7</ecNumber>
    </recommendedName>
</protein>
<evidence type="ECO:0000256" key="6">
    <source>
        <dbReference type="RuleBase" id="RU004168"/>
    </source>
</evidence>
<evidence type="ECO:0000256" key="3">
    <source>
        <dbReference type="ARBA" id="ARBA00047645"/>
    </source>
</evidence>
<accession>A0A2P1NHK1</accession>